<accession>A0A2M6YQX5</accession>
<dbReference type="HAMAP" id="MF_01369_B">
    <property type="entry name" value="Ribosomal_uL23_B"/>
    <property type="match status" value="1"/>
</dbReference>
<evidence type="ECO:0000256" key="2">
    <source>
        <dbReference type="ARBA" id="ARBA00022980"/>
    </source>
</evidence>
<dbReference type="Proteomes" id="UP000229502">
    <property type="component" value="Unassembled WGS sequence"/>
</dbReference>
<dbReference type="InterPro" id="IPR013025">
    <property type="entry name" value="Ribosomal_uL23-like"/>
</dbReference>
<keyword evidence="3 4" id="KW-0687">Ribonucleoprotein</keyword>
<dbReference type="SUPFAM" id="SSF54189">
    <property type="entry name" value="Ribosomal proteins S24e, L23 and L15e"/>
    <property type="match status" value="1"/>
</dbReference>
<dbReference type="EMBL" id="PEWZ01000117">
    <property type="protein sequence ID" value="PIU34191.1"/>
    <property type="molecule type" value="Genomic_DNA"/>
</dbReference>
<name>A0A2M6YQX5_9BACT</name>
<gene>
    <name evidence="4 5" type="primary">rplW</name>
    <name evidence="5" type="ORF">COT03_02460</name>
</gene>
<dbReference type="GO" id="GO:0019843">
    <property type="term" value="F:rRNA binding"/>
    <property type="evidence" value="ECO:0007669"/>
    <property type="project" value="UniProtKB-UniRule"/>
</dbReference>
<keyword evidence="2 4" id="KW-0689">Ribosomal protein</keyword>
<dbReference type="GO" id="GO:0003735">
    <property type="term" value="F:structural constituent of ribosome"/>
    <property type="evidence" value="ECO:0007669"/>
    <property type="project" value="InterPro"/>
</dbReference>
<dbReference type="Pfam" id="PF00276">
    <property type="entry name" value="Ribosomal_L23"/>
    <property type="match status" value="1"/>
</dbReference>
<dbReference type="GO" id="GO:1990904">
    <property type="term" value="C:ribonucleoprotein complex"/>
    <property type="evidence" value="ECO:0007669"/>
    <property type="project" value="UniProtKB-KW"/>
</dbReference>
<reference evidence="6" key="1">
    <citation type="submission" date="2017-09" db="EMBL/GenBank/DDBJ databases">
        <title>Depth-based differentiation of microbial function through sediment-hosted aquifers and enrichment of novel symbionts in the deep terrestrial subsurface.</title>
        <authorList>
            <person name="Probst A.J."/>
            <person name="Ladd B."/>
            <person name="Jarett J.K."/>
            <person name="Geller-Mcgrath D.E."/>
            <person name="Sieber C.M.K."/>
            <person name="Emerson J.B."/>
            <person name="Anantharaman K."/>
            <person name="Thomas B.C."/>
            <person name="Malmstrom R."/>
            <person name="Stieglmeier M."/>
            <person name="Klingl A."/>
            <person name="Woyke T."/>
            <person name="Ryan C.M."/>
            <person name="Banfield J.F."/>
        </authorList>
    </citation>
    <scope>NUCLEOTIDE SEQUENCE [LARGE SCALE GENOMIC DNA]</scope>
</reference>
<dbReference type="GO" id="GO:0005840">
    <property type="term" value="C:ribosome"/>
    <property type="evidence" value="ECO:0007669"/>
    <property type="project" value="UniProtKB-KW"/>
</dbReference>
<protein>
    <recommendedName>
        <fullName evidence="4">Large ribosomal subunit protein uL23</fullName>
    </recommendedName>
</protein>
<dbReference type="Gene3D" id="3.30.70.330">
    <property type="match status" value="1"/>
</dbReference>
<keyword evidence="4" id="KW-0694">RNA-binding</keyword>
<evidence type="ECO:0000256" key="4">
    <source>
        <dbReference type="HAMAP-Rule" id="MF_01369"/>
    </source>
</evidence>
<evidence type="ECO:0000256" key="1">
    <source>
        <dbReference type="ARBA" id="ARBA00006700"/>
    </source>
</evidence>
<dbReference type="AlphaFoldDB" id="A0A2M6YQX5"/>
<sequence>MNLSKEWRVPQKRRMMLVNLKPVITETTMSLAKSNWYTFAAPVDTRKNELREMIEKVFKVDVLDIKTMRVKGKKKRSLKNRKTRKLSDWKKAIVKVKEGQKIDVFDQGA</sequence>
<dbReference type="InterPro" id="IPR012677">
    <property type="entry name" value="Nucleotide-bd_a/b_plait_sf"/>
</dbReference>
<evidence type="ECO:0000313" key="5">
    <source>
        <dbReference type="EMBL" id="PIU34191.1"/>
    </source>
</evidence>
<evidence type="ECO:0000313" key="6">
    <source>
        <dbReference type="Proteomes" id="UP000229502"/>
    </source>
</evidence>
<comment type="subunit">
    <text evidence="4">Part of the 50S ribosomal subunit. Contacts protein L29, and trigger factor when it is bound to the ribosome.</text>
</comment>
<comment type="caution">
    <text evidence="5">The sequence shown here is derived from an EMBL/GenBank/DDBJ whole genome shotgun (WGS) entry which is preliminary data.</text>
</comment>
<comment type="function">
    <text evidence="4">One of the early assembly proteins it binds 23S rRNA. One of the proteins that surrounds the polypeptide exit tunnel on the outside of the ribosome. Forms the main docking site for trigger factor binding to the ribosome.</text>
</comment>
<evidence type="ECO:0000256" key="3">
    <source>
        <dbReference type="ARBA" id="ARBA00023274"/>
    </source>
</evidence>
<organism evidence="5 6">
    <name type="scientific">Candidatus Shapirobacteria bacterium CG07_land_8_20_14_0_80_39_18</name>
    <dbReference type="NCBI Taxonomy" id="1974882"/>
    <lineage>
        <taxon>Bacteria</taxon>
        <taxon>Candidatus Shapironibacteriota</taxon>
    </lineage>
</organism>
<keyword evidence="4" id="KW-0699">rRNA-binding</keyword>
<dbReference type="GO" id="GO:0006412">
    <property type="term" value="P:translation"/>
    <property type="evidence" value="ECO:0007669"/>
    <property type="project" value="UniProtKB-UniRule"/>
</dbReference>
<dbReference type="InterPro" id="IPR012678">
    <property type="entry name" value="Ribosomal_uL23/eL15/eS24_sf"/>
</dbReference>
<proteinExistence type="inferred from homology"/>
<comment type="similarity">
    <text evidence="1 4">Belongs to the universal ribosomal protein uL23 family.</text>
</comment>